<evidence type="ECO:0000259" key="1">
    <source>
        <dbReference type="PROSITE" id="PS51833"/>
    </source>
</evidence>
<dbReference type="Pfam" id="PF08668">
    <property type="entry name" value="HDOD"/>
    <property type="match status" value="1"/>
</dbReference>
<protein>
    <submittedName>
        <fullName evidence="2">HDOD domain-containing protein</fullName>
    </submittedName>
</protein>
<dbReference type="InterPro" id="IPR052340">
    <property type="entry name" value="RNase_Y/CdgJ"/>
</dbReference>
<proteinExistence type="predicted"/>
<feature type="domain" description="HDOD" evidence="1">
    <location>
        <begin position="19"/>
        <end position="214"/>
    </location>
</feature>
<name>A0ABV9JMC7_9GAMM</name>
<dbReference type="RefSeq" id="WP_377333898.1">
    <property type="nucleotide sequence ID" value="NZ_JBHSGB010000010.1"/>
</dbReference>
<gene>
    <name evidence="2" type="ORF">ACFO3I_10275</name>
</gene>
<comment type="caution">
    <text evidence="2">The sequence shown here is derived from an EMBL/GenBank/DDBJ whole genome shotgun (WGS) entry which is preliminary data.</text>
</comment>
<accession>A0ABV9JMC7</accession>
<reference evidence="3" key="1">
    <citation type="journal article" date="2019" name="Int. J. Syst. Evol. Microbiol.">
        <title>The Global Catalogue of Microorganisms (GCM) 10K type strain sequencing project: providing services to taxonomists for standard genome sequencing and annotation.</title>
        <authorList>
            <consortium name="The Broad Institute Genomics Platform"/>
            <consortium name="The Broad Institute Genome Sequencing Center for Infectious Disease"/>
            <person name="Wu L."/>
            <person name="Ma J."/>
        </authorList>
    </citation>
    <scope>NUCLEOTIDE SEQUENCE [LARGE SCALE GENOMIC DNA]</scope>
    <source>
        <strain evidence="3">DT28</strain>
    </source>
</reference>
<dbReference type="PANTHER" id="PTHR33525">
    <property type="match status" value="1"/>
</dbReference>
<evidence type="ECO:0000313" key="2">
    <source>
        <dbReference type="EMBL" id="MFC4655397.1"/>
    </source>
</evidence>
<keyword evidence="3" id="KW-1185">Reference proteome</keyword>
<organism evidence="2 3">
    <name type="scientific">Rheinheimera marina</name>
    <dbReference type="NCBI Taxonomy" id="1774958"/>
    <lineage>
        <taxon>Bacteria</taxon>
        <taxon>Pseudomonadati</taxon>
        <taxon>Pseudomonadota</taxon>
        <taxon>Gammaproteobacteria</taxon>
        <taxon>Chromatiales</taxon>
        <taxon>Chromatiaceae</taxon>
        <taxon>Rheinheimera</taxon>
    </lineage>
</organism>
<evidence type="ECO:0000313" key="3">
    <source>
        <dbReference type="Proteomes" id="UP001595962"/>
    </source>
</evidence>
<dbReference type="PANTHER" id="PTHR33525:SF6">
    <property type="entry name" value="HDOD DOMAIN-CONTAINING PROTEIN"/>
    <property type="match status" value="1"/>
</dbReference>
<dbReference type="EMBL" id="JBHSGB010000010">
    <property type="protein sequence ID" value="MFC4655397.1"/>
    <property type="molecule type" value="Genomic_DNA"/>
</dbReference>
<dbReference type="InterPro" id="IPR013976">
    <property type="entry name" value="HDOD"/>
</dbReference>
<dbReference type="Gene3D" id="1.10.3210.10">
    <property type="entry name" value="Hypothetical protein af1432"/>
    <property type="match status" value="1"/>
</dbReference>
<sequence>MAKAINMAVVEQALSGFTIPPQPGVLLAIKAEIESDDPNIHRIAELINQDVGIAGFTLKVVNSVYFGLRRKVSSVEHACKYLGLNRVIKLVSSVVLRFTLSQGKTDRFTTALWHSATQVANAAMLIAQQLRLGSDTVDDAYSLGLFHNAGMALIAGQFPDYAKVLKQGLQQGHSVPESEQQHFETSHELLGYMIAQSWGLAPELANVIAYHHSPALMLVSDDLYEKRLFALLKLAEHMTEENRILLESDQDPEWQQYKTTLLDLLELDELSLHDLGDYLAQHEVPNCYHH</sequence>
<dbReference type="SUPFAM" id="SSF109604">
    <property type="entry name" value="HD-domain/PDEase-like"/>
    <property type="match status" value="1"/>
</dbReference>
<dbReference type="PROSITE" id="PS51833">
    <property type="entry name" value="HDOD"/>
    <property type="match status" value="1"/>
</dbReference>
<dbReference type="Proteomes" id="UP001595962">
    <property type="component" value="Unassembled WGS sequence"/>
</dbReference>